<dbReference type="Proteomes" id="UP000789901">
    <property type="component" value="Unassembled WGS sequence"/>
</dbReference>
<organism evidence="2 3">
    <name type="scientific">Gigaspora margarita</name>
    <dbReference type="NCBI Taxonomy" id="4874"/>
    <lineage>
        <taxon>Eukaryota</taxon>
        <taxon>Fungi</taxon>
        <taxon>Fungi incertae sedis</taxon>
        <taxon>Mucoromycota</taxon>
        <taxon>Glomeromycotina</taxon>
        <taxon>Glomeromycetes</taxon>
        <taxon>Diversisporales</taxon>
        <taxon>Gigasporaceae</taxon>
        <taxon>Gigaspora</taxon>
    </lineage>
</organism>
<evidence type="ECO:0000256" key="1">
    <source>
        <dbReference type="SAM" id="MobiDB-lite"/>
    </source>
</evidence>
<dbReference type="EMBL" id="CAJVQB010158798">
    <property type="protein sequence ID" value="CAG8856331.1"/>
    <property type="molecule type" value="Genomic_DNA"/>
</dbReference>
<keyword evidence="3" id="KW-1185">Reference proteome</keyword>
<accession>A0ABN7XPT7</accession>
<sequence>KELKILEAKPPKEFWRDDLKAFEDQWNNDLAEFEENMNSGGVTKKGKKRVGLGTSEAKRKKTKRLDGKKKIIFHREL</sequence>
<gene>
    <name evidence="2" type="ORF">GMARGA_LOCUS45152</name>
</gene>
<comment type="caution">
    <text evidence="2">The sequence shown here is derived from an EMBL/GenBank/DDBJ whole genome shotgun (WGS) entry which is preliminary data.</text>
</comment>
<reference evidence="2 3" key="1">
    <citation type="submission" date="2021-06" db="EMBL/GenBank/DDBJ databases">
        <authorList>
            <person name="Kallberg Y."/>
            <person name="Tangrot J."/>
            <person name="Rosling A."/>
        </authorList>
    </citation>
    <scope>NUCLEOTIDE SEQUENCE [LARGE SCALE GENOMIC DNA]</scope>
    <source>
        <strain evidence="2 3">120-4 pot B 10/14</strain>
    </source>
</reference>
<feature type="region of interest" description="Disordered" evidence="1">
    <location>
        <begin position="37"/>
        <end position="64"/>
    </location>
</feature>
<protein>
    <submittedName>
        <fullName evidence="2">30985_t:CDS:1</fullName>
    </submittedName>
</protein>
<name>A0ABN7XPT7_GIGMA</name>
<feature type="non-terminal residue" evidence="2">
    <location>
        <position position="1"/>
    </location>
</feature>
<evidence type="ECO:0000313" key="2">
    <source>
        <dbReference type="EMBL" id="CAG8856331.1"/>
    </source>
</evidence>
<evidence type="ECO:0000313" key="3">
    <source>
        <dbReference type="Proteomes" id="UP000789901"/>
    </source>
</evidence>
<proteinExistence type="predicted"/>